<dbReference type="Gene3D" id="3.30.360.10">
    <property type="entry name" value="Dihydrodipicolinate Reductase, domain 2"/>
    <property type="match status" value="1"/>
</dbReference>
<dbReference type="InterPro" id="IPR036291">
    <property type="entry name" value="NAD(P)-bd_dom_sf"/>
</dbReference>
<dbReference type="SUPFAM" id="SSF51735">
    <property type="entry name" value="NAD(P)-binding Rossmann-fold domains"/>
    <property type="match status" value="1"/>
</dbReference>
<name>A0A2A2IHL2_9BACI</name>
<dbReference type="InterPro" id="IPR000683">
    <property type="entry name" value="Gfo/Idh/MocA-like_OxRdtase_N"/>
</dbReference>
<keyword evidence="4" id="KW-1185">Reference proteome</keyword>
<dbReference type="Pfam" id="PF01408">
    <property type="entry name" value="GFO_IDH_MocA"/>
    <property type="match status" value="1"/>
</dbReference>
<dbReference type="InterPro" id="IPR055170">
    <property type="entry name" value="GFO_IDH_MocA-like_dom"/>
</dbReference>
<dbReference type="EMBL" id="NPOA01000001">
    <property type="protein sequence ID" value="PAV31269.1"/>
    <property type="molecule type" value="Genomic_DNA"/>
</dbReference>
<reference evidence="3 4" key="1">
    <citation type="submission" date="2017-08" db="EMBL/GenBank/DDBJ databases">
        <title>Virgibacillus indicus sp. nov. and Virgibacillus profoundi sp. nov, two moderately halophilic bacteria isolated from marine sediment by using the Microfluidic Streak Plate.</title>
        <authorList>
            <person name="Xu B."/>
            <person name="Hu B."/>
            <person name="Wang J."/>
            <person name="Zhu Y."/>
            <person name="Huang L."/>
            <person name="Du W."/>
            <person name="Huang Y."/>
        </authorList>
    </citation>
    <scope>NUCLEOTIDE SEQUENCE [LARGE SCALE GENOMIC DNA]</scope>
    <source>
        <strain evidence="3 4">IO3-P3-H5</strain>
    </source>
</reference>
<gene>
    <name evidence="3" type="ORF">CIL05_01040</name>
</gene>
<evidence type="ECO:0000259" key="1">
    <source>
        <dbReference type="Pfam" id="PF01408"/>
    </source>
</evidence>
<dbReference type="AlphaFoldDB" id="A0A2A2IHL2"/>
<evidence type="ECO:0000313" key="4">
    <source>
        <dbReference type="Proteomes" id="UP000218887"/>
    </source>
</evidence>
<dbReference type="RefSeq" id="WP_095653640.1">
    <property type="nucleotide sequence ID" value="NZ_NPOA01000001.1"/>
</dbReference>
<feature type="domain" description="GFO/IDH/MocA-like oxidoreductase" evidence="2">
    <location>
        <begin position="137"/>
        <end position="247"/>
    </location>
</feature>
<dbReference type="Proteomes" id="UP000218887">
    <property type="component" value="Unassembled WGS sequence"/>
</dbReference>
<dbReference type="OrthoDB" id="9815825at2"/>
<dbReference type="PANTHER" id="PTHR43054">
    <property type="match status" value="1"/>
</dbReference>
<dbReference type="GO" id="GO:0000166">
    <property type="term" value="F:nucleotide binding"/>
    <property type="evidence" value="ECO:0007669"/>
    <property type="project" value="InterPro"/>
</dbReference>
<sequence>MKFGIIGTNWITDRFLHAAKAHPEFTIGAVYSRTFEKGKEFASKYNVSNVYTDMEAMFQSGDIEAVYIASPNVLHAEQSILAMKNGIHVLCEKPAVTSVNEMDQVIEASKKYKRTFMEAMKSTVTPSFLNLKKNLDKIGTLRRLVFHYNQYSSRYDKYKEGIIENAFKPELGNGARMDLGVYTIAPIIHLVDEPKSVLNNTFLLSTKAEGQGSMILNYDTFEAIVMYSKISDSHLPSEIQGEKGVIEIDQISDPKRIVIRYKDGETENISIKHEFETMYYEVAEFIKSVKKEQIESTINTHEISRKISKLLTL</sequence>
<protein>
    <submittedName>
        <fullName evidence="3">Oxidoreductase</fullName>
    </submittedName>
</protein>
<dbReference type="PANTHER" id="PTHR43054:SF1">
    <property type="entry name" value="SCYLLO-INOSITOL 2-DEHYDROGENASE (NADP(+)) IOLU"/>
    <property type="match status" value="1"/>
</dbReference>
<feature type="domain" description="Gfo/Idh/MocA-like oxidoreductase N-terminal" evidence="1">
    <location>
        <begin position="1"/>
        <end position="118"/>
    </location>
</feature>
<proteinExistence type="predicted"/>
<evidence type="ECO:0000259" key="2">
    <source>
        <dbReference type="Pfam" id="PF22725"/>
    </source>
</evidence>
<comment type="caution">
    <text evidence="3">The sequence shown here is derived from an EMBL/GenBank/DDBJ whole genome shotgun (WGS) entry which is preliminary data.</text>
</comment>
<dbReference type="SUPFAM" id="SSF55347">
    <property type="entry name" value="Glyceraldehyde-3-phosphate dehydrogenase-like, C-terminal domain"/>
    <property type="match status" value="1"/>
</dbReference>
<accession>A0A2A2IHL2</accession>
<evidence type="ECO:0000313" key="3">
    <source>
        <dbReference type="EMBL" id="PAV31269.1"/>
    </source>
</evidence>
<organism evidence="3 4">
    <name type="scientific">Virgibacillus profundi</name>
    <dbReference type="NCBI Taxonomy" id="2024555"/>
    <lineage>
        <taxon>Bacteria</taxon>
        <taxon>Bacillati</taxon>
        <taxon>Bacillota</taxon>
        <taxon>Bacilli</taxon>
        <taxon>Bacillales</taxon>
        <taxon>Bacillaceae</taxon>
        <taxon>Virgibacillus</taxon>
    </lineage>
</organism>
<dbReference type="Gene3D" id="3.40.50.720">
    <property type="entry name" value="NAD(P)-binding Rossmann-like Domain"/>
    <property type="match status" value="1"/>
</dbReference>
<dbReference type="Pfam" id="PF22725">
    <property type="entry name" value="GFO_IDH_MocA_C3"/>
    <property type="match status" value="1"/>
</dbReference>